<reference evidence="2 3" key="2">
    <citation type="submission" date="2018-11" db="EMBL/GenBank/DDBJ databases">
        <authorList>
            <consortium name="Pathogen Informatics"/>
        </authorList>
    </citation>
    <scope>NUCLEOTIDE SEQUENCE [LARGE SCALE GENOMIC DNA]</scope>
    <source>
        <strain evidence="2 3">NST_G2</strain>
    </source>
</reference>
<sequence length="113" mass="13543">MVDEVLNRIHTKLRQEDIRKTEWALRRRYYWPNLKRLVWNFIRYYTLCNQIKPPQQLNRAALQPILTRYPNERVGVELVGPQPPSVRGNRYILMMVDFLNKMAEAEPLSNMSA</sequence>
<organism evidence="4">
    <name type="scientific">Schistocephalus solidus</name>
    <name type="common">Tapeworm</name>
    <dbReference type="NCBI Taxonomy" id="70667"/>
    <lineage>
        <taxon>Eukaryota</taxon>
        <taxon>Metazoa</taxon>
        <taxon>Spiralia</taxon>
        <taxon>Lophotrochozoa</taxon>
        <taxon>Platyhelminthes</taxon>
        <taxon>Cestoda</taxon>
        <taxon>Eucestoda</taxon>
        <taxon>Diphyllobothriidea</taxon>
        <taxon>Diphyllobothriidae</taxon>
        <taxon>Schistocephalus</taxon>
    </lineage>
</organism>
<dbReference type="InterPro" id="IPR036397">
    <property type="entry name" value="RNaseH_sf"/>
</dbReference>
<dbReference type="Gene3D" id="3.30.420.10">
    <property type="entry name" value="Ribonuclease H-like superfamily/Ribonuclease H"/>
    <property type="match status" value="1"/>
</dbReference>
<evidence type="ECO:0000313" key="3">
    <source>
        <dbReference type="Proteomes" id="UP000275846"/>
    </source>
</evidence>
<dbReference type="Gene3D" id="1.10.340.70">
    <property type="match status" value="1"/>
</dbReference>
<dbReference type="InterPro" id="IPR052160">
    <property type="entry name" value="Gypsy_RT_Integrase-like"/>
</dbReference>
<feature type="domain" description="Integrase zinc-binding" evidence="1">
    <location>
        <begin position="2"/>
        <end position="53"/>
    </location>
</feature>
<dbReference type="InterPro" id="IPR012337">
    <property type="entry name" value="RNaseH-like_sf"/>
</dbReference>
<dbReference type="AlphaFoldDB" id="A0A183TBI2"/>
<dbReference type="OrthoDB" id="10047206at2759"/>
<evidence type="ECO:0000313" key="2">
    <source>
        <dbReference type="EMBL" id="VDM00216.1"/>
    </source>
</evidence>
<evidence type="ECO:0000313" key="4">
    <source>
        <dbReference type="WBParaSite" id="SSLN_0001435901-mRNA-1"/>
    </source>
</evidence>
<dbReference type="WBParaSite" id="SSLN_0001435901-mRNA-1">
    <property type="protein sequence ID" value="SSLN_0001435901-mRNA-1"/>
    <property type="gene ID" value="SSLN_0001435901"/>
</dbReference>
<dbReference type="Pfam" id="PF17921">
    <property type="entry name" value="Integrase_H2C2"/>
    <property type="match status" value="1"/>
</dbReference>
<dbReference type="STRING" id="70667.A0A183TBI2"/>
<evidence type="ECO:0000259" key="1">
    <source>
        <dbReference type="Pfam" id="PF17921"/>
    </source>
</evidence>
<gene>
    <name evidence="2" type="ORF">SSLN_LOCUS13830</name>
</gene>
<keyword evidence="3" id="KW-1185">Reference proteome</keyword>
<accession>A0A183TBI2</accession>
<proteinExistence type="predicted"/>
<dbReference type="PANTHER" id="PTHR47266">
    <property type="entry name" value="ENDONUCLEASE-RELATED"/>
    <property type="match status" value="1"/>
</dbReference>
<dbReference type="Proteomes" id="UP000275846">
    <property type="component" value="Unassembled WGS sequence"/>
</dbReference>
<reference evidence="4" key="1">
    <citation type="submission" date="2016-06" db="UniProtKB">
        <authorList>
            <consortium name="WormBaseParasite"/>
        </authorList>
    </citation>
    <scope>IDENTIFICATION</scope>
</reference>
<dbReference type="InterPro" id="IPR041588">
    <property type="entry name" value="Integrase_H2C2"/>
</dbReference>
<dbReference type="GO" id="GO:0003676">
    <property type="term" value="F:nucleic acid binding"/>
    <property type="evidence" value="ECO:0007669"/>
    <property type="project" value="InterPro"/>
</dbReference>
<dbReference type="EMBL" id="UYSU01038403">
    <property type="protein sequence ID" value="VDM00216.1"/>
    <property type="molecule type" value="Genomic_DNA"/>
</dbReference>
<protein>
    <submittedName>
        <fullName evidence="4">Integrase_H2C2 domain-containing protein</fullName>
    </submittedName>
</protein>
<dbReference type="SUPFAM" id="SSF53098">
    <property type="entry name" value="Ribonuclease H-like"/>
    <property type="match status" value="1"/>
</dbReference>
<name>A0A183TBI2_SCHSO</name>